<reference evidence="2 3" key="1">
    <citation type="submission" date="2016-11" db="EMBL/GenBank/DDBJ databases">
        <title>The macronuclear genome of Stentor coeruleus: a giant cell with tiny introns.</title>
        <authorList>
            <person name="Slabodnick M."/>
            <person name="Ruby J.G."/>
            <person name="Reiff S.B."/>
            <person name="Swart E.C."/>
            <person name="Gosai S."/>
            <person name="Prabakaran S."/>
            <person name="Witkowska E."/>
            <person name="Larue G.E."/>
            <person name="Fisher S."/>
            <person name="Freeman R.M."/>
            <person name="Gunawardena J."/>
            <person name="Chu W."/>
            <person name="Stover N.A."/>
            <person name="Gregory B.D."/>
            <person name="Nowacki M."/>
            <person name="Derisi J."/>
            <person name="Roy S.W."/>
            <person name="Marshall W.F."/>
            <person name="Sood P."/>
        </authorList>
    </citation>
    <scope>NUCLEOTIDE SEQUENCE [LARGE SCALE GENOMIC DNA]</scope>
    <source>
        <strain evidence="2">WM001</strain>
    </source>
</reference>
<feature type="region of interest" description="Disordered" evidence="1">
    <location>
        <begin position="1"/>
        <end position="32"/>
    </location>
</feature>
<gene>
    <name evidence="2" type="ORF">SteCoe_5544</name>
</gene>
<comment type="caution">
    <text evidence="2">The sequence shown here is derived from an EMBL/GenBank/DDBJ whole genome shotgun (WGS) entry which is preliminary data.</text>
</comment>
<feature type="region of interest" description="Disordered" evidence="1">
    <location>
        <begin position="219"/>
        <end position="249"/>
    </location>
</feature>
<keyword evidence="3" id="KW-1185">Reference proteome</keyword>
<feature type="compositionally biased region" description="Acidic residues" evidence="1">
    <location>
        <begin position="221"/>
        <end position="235"/>
    </location>
</feature>
<dbReference type="Proteomes" id="UP000187209">
    <property type="component" value="Unassembled WGS sequence"/>
</dbReference>
<organism evidence="2 3">
    <name type="scientific">Stentor coeruleus</name>
    <dbReference type="NCBI Taxonomy" id="5963"/>
    <lineage>
        <taxon>Eukaryota</taxon>
        <taxon>Sar</taxon>
        <taxon>Alveolata</taxon>
        <taxon>Ciliophora</taxon>
        <taxon>Postciliodesmatophora</taxon>
        <taxon>Heterotrichea</taxon>
        <taxon>Heterotrichida</taxon>
        <taxon>Stentoridae</taxon>
        <taxon>Stentor</taxon>
    </lineage>
</organism>
<accession>A0A1R2CSA8</accession>
<name>A0A1R2CSA8_9CILI</name>
<protein>
    <submittedName>
        <fullName evidence="2">Uncharacterized protein</fullName>
    </submittedName>
</protein>
<dbReference type="AlphaFoldDB" id="A0A1R2CSA8"/>
<evidence type="ECO:0000256" key="1">
    <source>
        <dbReference type="SAM" id="MobiDB-lite"/>
    </source>
</evidence>
<feature type="compositionally biased region" description="Basic and acidic residues" evidence="1">
    <location>
        <begin position="236"/>
        <end position="249"/>
    </location>
</feature>
<feature type="compositionally biased region" description="Acidic residues" evidence="1">
    <location>
        <begin position="1"/>
        <end position="19"/>
    </location>
</feature>
<sequence>MSSQDEEESLSEDFTDEESVSSNESVNSKPPPIVNMWLQRKRLNYKETKKVPELTREILEWPYLSSEDEQEKKLTIQAELNKKSTKASEALKEWKRKKELYKKYRPHKFPQKFPVFKEVISVKEHDSPYGDILQVIVEKQRLNQEIFKKSPMYFKENPFFIDLDAKFNTNWFTIREPIYELKRLGEIAEASEFAKNLIGMAKKRVTIRDFQKKSSAVDFDLATDSESEEDEDDDDEKTKEKDKPKIEEKLKQEDEEVKDLDENFKKIKDDKKSVTKVSIDQDLAAPPVPAIIVGSKNEGNPDSDIDFDAASRLDEKTKMNILRNAALYRQEYGLKRIKAYFYMWKRKIDKLNELNLKHLREKEEKRGKKMIEKSLIQRDTVVKAVARDKAPSKELYYQTNAKEIKLEHQLPKKLNKFIRNCNNIYKIVKKKYDENGEEIPEEDSD</sequence>
<evidence type="ECO:0000313" key="2">
    <source>
        <dbReference type="EMBL" id="OMJ91865.1"/>
    </source>
</evidence>
<dbReference type="OrthoDB" id="10683068at2759"/>
<proteinExistence type="predicted"/>
<evidence type="ECO:0000313" key="3">
    <source>
        <dbReference type="Proteomes" id="UP000187209"/>
    </source>
</evidence>
<dbReference type="EMBL" id="MPUH01000073">
    <property type="protein sequence ID" value="OMJ91865.1"/>
    <property type="molecule type" value="Genomic_DNA"/>
</dbReference>